<dbReference type="PANTHER" id="PTHR38042:SF1">
    <property type="entry name" value="UROPORPHYRINOGEN-III SYNTHASE, CHLOROPLASTIC"/>
    <property type="match status" value="1"/>
</dbReference>
<evidence type="ECO:0000313" key="11">
    <source>
        <dbReference type="EMBL" id="MBD8501482.1"/>
    </source>
</evidence>
<evidence type="ECO:0000259" key="10">
    <source>
        <dbReference type="Pfam" id="PF02602"/>
    </source>
</evidence>
<dbReference type="Pfam" id="PF02602">
    <property type="entry name" value="HEM4"/>
    <property type="match status" value="1"/>
</dbReference>
<dbReference type="InterPro" id="IPR036108">
    <property type="entry name" value="4pyrrol_syn_uPrphyn_synt_sf"/>
</dbReference>
<dbReference type="CDD" id="cd06578">
    <property type="entry name" value="HemD"/>
    <property type="match status" value="1"/>
</dbReference>
<dbReference type="PANTHER" id="PTHR38042">
    <property type="entry name" value="UROPORPHYRINOGEN-III SYNTHASE, CHLOROPLASTIC"/>
    <property type="match status" value="1"/>
</dbReference>
<evidence type="ECO:0000256" key="7">
    <source>
        <dbReference type="ARBA" id="ARBA00040167"/>
    </source>
</evidence>
<evidence type="ECO:0000256" key="5">
    <source>
        <dbReference type="ARBA" id="ARBA00023244"/>
    </source>
</evidence>
<evidence type="ECO:0000256" key="1">
    <source>
        <dbReference type="ARBA" id="ARBA00004772"/>
    </source>
</evidence>
<proteinExistence type="inferred from homology"/>
<dbReference type="RefSeq" id="WP_187716335.1">
    <property type="nucleotide sequence ID" value="NZ_JACTAH010000001.1"/>
</dbReference>
<evidence type="ECO:0000256" key="3">
    <source>
        <dbReference type="ARBA" id="ARBA00013109"/>
    </source>
</evidence>
<evidence type="ECO:0000256" key="9">
    <source>
        <dbReference type="RuleBase" id="RU366031"/>
    </source>
</evidence>
<protein>
    <recommendedName>
        <fullName evidence="7 9">Uroporphyrinogen-III synthase</fullName>
        <ecNumber evidence="3 9">4.2.1.75</ecNumber>
    </recommendedName>
</protein>
<gene>
    <name evidence="11" type="ORF">IFO67_01145</name>
</gene>
<evidence type="ECO:0000256" key="8">
    <source>
        <dbReference type="ARBA" id="ARBA00048617"/>
    </source>
</evidence>
<keyword evidence="12" id="KW-1185">Reference proteome</keyword>
<dbReference type="EMBL" id="JACYTO010000001">
    <property type="protein sequence ID" value="MBD8501482.1"/>
    <property type="molecule type" value="Genomic_DNA"/>
</dbReference>
<comment type="similarity">
    <text evidence="2 9">Belongs to the uroporphyrinogen-III synthase family.</text>
</comment>
<accession>A0ABR9B533</accession>
<name>A0ABR9B533_9RHOO</name>
<comment type="caution">
    <text evidence="11">The sequence shown here is derived from an EMBL/GenBank/DDBJ whole genome shotgun (WGS) entry which is preliminary data.</text>
</comment>
<organism evidence="11 12">
    <name type="scientific">Thauera sedimentorum</name>
    <dbReference type="NCBI Taxonomy" id="2767595"/>
    <lineage>
        <taxon>Bacteria</taxon>
        <taxon>Pseudomonadati</taxon>
        <taxon>Pseudomonadota</taxon>
        <taxon>Betaproteobacteria</taxon>
        <taxon>Rhodocyclales</taxon>
        <taxon>Zoogloeaceae</taxon>
        <taxon>Thauera</taxon>
    </lineage>
</organism>
<dbReference type="SUPFAM" id="SSF69618">
    <property type="entry name" value="HemD-like"/>
    <property type="match status" value="1"/>
</dbReference>
<keyword evidence="4 9" id="KW-0456">Lyase</keyword>
<keyword evidence="5 9" id="KW-0627">Porphyrin biosynthesis</keyword>
<evidence type="ECO:0000256" key="2">
    <source>
        <dbReference type="ARBA" id="ARBA00008133"/>
    </source>
</evidence>
<sequence length="264" mass="28137">MSASAAQSLAGRRIVVTRPAEQADALCEEIARRGGTPIRFPVMAIEPLDDPSALRELAARLDGFDYAFFVSPNAVRHALKLLLAERGWPARVAVSTVGKGSERALAEHGFDKVIAPQAGFDSESVLALPAFAPEAIRGRRVVVFRGDGGRELFGDTLRERGAEVEYVTCYRRSLPQAAPRVLLDLAARAELDALSLTSSEGVRNLVALLGGDVPPELAGVPVFAPHPRIVEQARLAGFTRVIETAPGDAGLLDALEAHFDNSLG</sequence>
<evidence type="ECO:0000256" key="4">
    <source>
        <dbReference type="ARBA" id="ARBA00023239"/>
    </source>
</evidence>
<dbReference type="Proteomes" id="UP000603602">
    <property type="component" value="Unassembled WGS sequence"/>
</dbReference>
<dbReference type="Gene3D" id="3.40.50.10090">
    <property type="match status" value="2"/>
</dbReference>
<evidence type="ECO:0000313" key="12">
    <source>
        <dbReference type="Proteomes" id="UP000603602"/>
    </source>
</evidence>
<reference evidence="12" key="1">
    <citation type="submission" date="2023-07" db="EMBL/GenBank/DDBJ databases">
        <title>Thauera sp. CAU 1555 isolated from sand of Yaerae Beach.</title>
        <authorList>
            <person name="Kim W."/>
        </authorList>
    </citation>
    <scope>NUCLEOTIDE SEQUENCE [LARGE SCALE GENOMIC DNA]</scope>
    <source>
        <strain evidence="12">CAU 1555</strain>
    </source>
</reference>
<feature type="domain" description="Tetrapyrrole biosynthesis uroporphyrinogen III synthase" evidence="10">
    <location>
        <begin position="25"/>
        <end position="252"/>
    </location>
</feature>
<dbReference type="EC" id="4.2.1.75" evidence="3 9"/>
<comment type="pathway">
    <text evidence="1 9">Porphyrin-containing compound metabolism; protoporphyrin-IX biosynthesis; coproporphyrinogen-III from 5-aminolevulinate: step 3/4.</text>
</comment>
<dbReference type="InterPro" id="IPR003754">
    <property type="entry name" value="4pyrrol_synth_uPrphyn_synth"/>
</dbReference>
<evidence type="ECO:0000256" key="6">
    <source>
        <dbReference type="ARBA" id="ARBA00037589"/>
    </source>
</evidence>
<comment type="catalytic activity">
    <reaction evidence="8 9">
        <text>hydroxymethylbilane = uroporphyrinogen III + H2O</text>
        <dbReference type="Rhea" id="RHEA:18965"/>
        <dbReference type="ChEBI" id="CHEBI:15377"/>
        <dbReference type="ChEBI" id="CHEBI:57308"/>
        <dbReference type="ChEBI" id="CHEBI:57845"/>
        <dbReference type="EC" id="4.2.1.75"/>
    </reaction>
</comment>
<comment type="function">
    <text evidence="6 9">Catalyzes cyclization of the linear tetrapyrrole, hydroxymethylbilane, to the macrocyclic uroporphyrinogen III.</text>
</comment>
<dbReference type="InterPro" id="IPR039793">
    <property type="entry name" value="UROS/Hem4"/>
</dbReference>